<dbReference type="EMBL" id="LUEZ02000077">
    <property type="protein sequence ID" value="RDB19632.1"/>
    <property type="molecule type" value="Genomic_DNA"/>
</dbReference>
<dbReference type="OrthoDB" id="2107880at2759"/>
<dbReference type="Pfam" id="PF20180">
    <property type="entry name" value="UQCC2_CBP6"/>
    <property type="match status" value="1"/>
</dbReference>
<accession>A0A369JE73</accession>
<evidence type="ECO:0000313" key="2">
    <source>
        <dbReference type="Proteomes" id="UP000076154"/>
    </source>
</evidence>
<comment type="caution">
    <text evidence="1">The sequence shown here is derived from an EMBL/GenBank/DDBJ whole genome shotgun (WGS) entry which is preliminary data.</text>
</comment>
<proteinExistence type="predicted"/>
<dbReference type="InParanoid" id="A0A369JE73"/>
<keyword evidence="2" id="KW-1185">Reference proteome</keyword>
<reference evidence="1" key="1">
    <citation type="submission" date="2018-04" db="EMBL/GenBank/DDBJ databases">
        <title>Whole genome sequencing of Hypsizygus marmoreus.</title>
        <authorList>
            <person name="Choi I.-G."/>
            <person name="Min B."/>
            <person name="Kim J.-G."/>
            <person name="Kim S."/>
            <person name="Oh Y.-L."/>
            <person name="Kong W.-S."/>
            <person name="Park H."/>
            <person name="Jeong J."/>
            <person name="Song E.-S."/>
        </authorList>
    </citation>
    <scope>NUCLEOTIDE SEQUENCE [LARGE SCALE GENOMIC DNA]</scope>
    <source>
        <strain evidence="1">51987-8</strain>
    </source>
</reference>
<evidence type="ECO:0000313" key="1">
    <source>
        <dbReference type="EMBL" id="RDB19632.1"/>
    </source>
</evidence>
<dbReference type="AlphaFoldDB" id="A0A369JE73"/>
<organism evidence="1 2">
    <name type="scientific">Hypsizygus marmoreus</name>
    <name type="common">White beech mushroom</name>
    <name type="synonym">Agaricus marmoreus</name>
    <dbReference type="NCBI Taxonomy" id="39966"/>
    <lineage>
        <taxon>Eukaryota</taxon>
        <taxon>Fungi</taxon>
        <taxon>Dikarya</taxon>
        <taxon>Basidiomycota</taxon>
        <taxon>Agaricomycotina</taxon>
        <taxon>Agaricomycetes</taxon>
        <taxon>Agaricomycetidae</taxon>
        <taxon>Agaricales</taxon>
        <taxon>Tricholomatineae</taxon>
        <taxon>Lyophyllaceae</taxon>
        <taxon>Hypsizygus</taxon>
    </lineage>
</organism>
<protein>
    <submittedName>
        <fullName evidence="1">Uncharacterized protein</fullName>
    </submittedName>
</protein>
<gene>
    <name evidence="1" type="ORF">Hypma_013320</name>
</gene>
<name>A0A369JE73_HYPMA</name>
<dbReference type="STRING" id="39966.A0A369JE73"/>
<dbReference type="Proteomes" id="UP000076154">
    <property type="component" value="Unassembled WGS sequence"/>
</dbReference>
<sequence length="107" mass="12175">MASVKAPTKLAKQMSGIAASWTRDPFRPNIQLQTLLQSLATHPRLTPQAVQAARALQDNEMYKQYPLSKKTLQPASTPHHYDRLVEGFEKSAQGIGRPWWKIFFGIW</sequence>